<evidence type="ECO:0000256" key="1">
    <source>
        <dbReference type="ARBA" id="ARBA00004141"/>
    </source>
</evidence>
<feature type="transmembrane region" description="Helical" evidence="5">
    <location>
        <begin position="271"/>
        <end position="290"/>
    </location>
</feature>
<gene>
    <name evidence="7" type="ORF">AL399_05290</name>
</gene>
<sequence length="439" mass="50155">MLSSFYFMARLFSRASIQDWLPVLRQVLVSVILALMVLYSKVLPPIIILAFLLGILHIVLNYKQIPFRQYWPFLITIGYYLMALLWLPGTENPHWGQMAAMMRIVLVLAPVVLIDLKPARHWGTMLIVAPILLLIISLGVALYYSLSVENGVWTFTPYRPESLEFFGGSVWKTLQSSSNFAYTGLTFHVGHRPALFGFSMLVGLLVAGHRLLSSRAYRGLWYYWAALPVLFLGLLLSASRTNIVVLSVCLVCILLYYIIRVRGYWGWKIGAVALLPILLLLFFFTFRLSFYNTSALGEYVQRDARIRLWTGVWEFRDEFLPWGVGTGAERNMVELSAQKNNPVALGLNQMHCEAYSALVEMGYPGAIYYLAMMLIPLIFYRNVPPLHRLLIVALLFYSIFESFCPVARGVAYLAFFYNMAWLYGIKLPEGFGLPRRSML</sequence>
<evidence type="ECO:0000256" key="2">
    <source>
        <dbReference type="ARBA" id="ARBA00022692"/>
    </source>
</evidence>
<feature type="transmembrane region" description="Helical" evidence="5">
    <location>
        <begin position="126"/>
        <end position="146"/>
    </location>
</feature>
<evidence type="ECO:0000256" key="5">
    <source>
        <dbReference type="SAM" id="Phobius"/>
    </source>
</evidence>
<reference evidence="7" key="1">
    <citation type="submission" date="2015-08" db="EMBL/GenBank/DDBJ databases">
        <title>Candidatus Bacteriodes Periocalifornicus.</title>
        <authorList>
            <person name="McLean J.S."/>
            <person name="Kelley S."/>
        </authorList>
    </citation>
    <scope>NUCLEOTIDE SEQUENCE [LARGE SCALE GENOMIC DNA]</scope>
    <source>
        <strain evidence="7">12B</strain>
    </source>
</reference>
<comment type="caution">
    <text evidence="7">The sequence shown here is derived from an EMBL/GenBank/DDBJ whole genome shotgun (WGS) entry which is preliminary data.</text>
</comment>
<dbReference type="AlphaFoldDB" id="A0A0Q4B6I6"/>
<feature type="transmembrane region" description="Helical" evidence="5">
    <location>
        <begin position="243"/>
        <end position="259"/>
    </location>
</feature>
<keyword evidence="2 5" id="KW-0812">Transmembrane</keyword>
<evidence type="ECO:0000259" key="6">
    <source>
        <dbReference type="Pfam" id="PF04932"/>
    </source>
</evidence>
<feature type="transmembrane region" description="Helical" evidence="5">
    <location>
        <begin position="219"/>
        <end position="237"/>
    </location>
</feature>
<name>A0A0Q4B6I6_9BACT</name>
<dbReference type="InterPro" id="IPR007016">
    <property type="entry name" value="O-antigen_ligase-rel_domated"/>
</dbReference>
<accession>A0A0Q4B6I6</accession>
<feature type="transmembrane region" description="Helical" evidence="5">
    <location>
        <begin position="70"/>
        <end position="89"/>
    </location>
</feature>
<dbReference type="PANTHER" id="PTHR37422">
    <property type="entry name" value="TEICHURONIC ACID BIOSYNTHESIS PROTEIN TUAE"/>
    <property type="match status" value="1"/>
</dbReference>
<dbReference type="STRING" id="1702214.AL399_05290"/>
<dbReference type="Proteomes" id="UP000054172">
    <property type="component" value="Unassembled WGS sequence"/>
</dbReference>
<dbReference type="PATRIC" id="fig|1702214.3.peg.2081"/>
<feature type="transmembrane region" description="Helical" evidence="5">
    <location>
        <begin position="20"/>
        <end position="39"/>
    </location>
</feature>
<evidence type="ECO:0000313" key="7">
    <source>
        <dbReference type="EMBL" id="KQM08808.1"/>
    </source>
</evidence>
<protein>
    <recommendedName>
        <fullName evidence="6">O-antigen ligase-related domain-containing protein</fullName>
    </recommendedName>
</protein>
<evidence type="ECO:0000256" key="4">
    <source>
        <dbReference type="ARBA" id="ARBA00023136"/>
    </source>
</evidence>
<feature type="transmembrane region" description="Helical" evidence="5">
    <location>
        <begin position="390"/>
        <end position="417"/>
    </location>
</feature>
<keyword evidence="4 5" id="KW-0472">Membrane</keyword>
<dbReference type="PANTHER" id="PTHR37422:SF13">
    <property type="entry name" value="LIPOPOLYSACCHARIDE BIOSYNTHESIS PROTEIN PA4999-RELATED"/>
    <property type="match status" value="1"/>
</dbReference>
<keyword evidence="8" id="KW-1185">Reference proteome</keyword>
<feature type="transmembrane region" description="Helical" evidence="5">
    <location>
        <begin position="194"/>
        <end position="212"/>
    </location>
</feature>
<feature type="transmembrane region" description="Helical" evidence="5">
    <location>
        <begin position="95"/>
        <end position="114"/>
    </location>
</feature>
<comment type="subcellular location">
    <subcellularLocation>
        <location evidence="1">Membrane</location>
        <topology evidence="1">Multi-pass membrane protein</topology>
    </subcellularLocation>
</comment>
<keyword evidence="3 5" id="KW-1133">Transmembrane helix</keyword>
<evidence type="ECO:0000256" key="3">
    <source>
        <dbReference type="ARBA" id="ARBA00022989"/>
    </source>
</evidence>
<evidence type="ECO:0000313" key="8">
    <source>
        <dbReference type="Proteomes" id="UP000054172"/>
    </source>
</evidence>
<feature type="transmembrane region" description="Helical" evidence="5">
    <location>
        <begin position="366"/>
        <end position="383"/>
    </location>
</feature>
<proteinExistence type="predicted"/>
<feature type="domain" description="O-antigen ligase-related" evidence="6">
    <location>
        <begin position="229"/>
        <end position="370"/>
    </location>
</feature>
<feature type="transmembrane region" description="Helical" evidence="5">
    <location>
        <begin position="45"/>
        <end position="63"/>
    </location>
</feature>
<organism evidence="7 8">
    <name type="scientific">Candidatus [Bacteroides] periocalifornicus</name>
    <dbReference type="NCBI Taxonomy" id="1702214"/>
    <lineage>
        <taxon>Bacteria</taxon>
        <taxon>Pseudomonadati</taxon>
        <taxon>Bacteroidota</taxon>
    </lineage>
</organism>
<dbReference type="Pfam" id="PF04932">
    <property type="entry name" value="Wzy_C"/>
    <property type="match status" value="1"/>
</dbReference>
<dbReference type="GO" id="GO:0016020">
    <property type="term" value="C:membrane"/>
    <property type="evidence" value="ECO:0007669"/>
    <property type="project" value="UniProtKB-SubCell"/>
</dbReference>
<dbReference type="InterPro" id="IPR051533">
    <property type="entry name" value="WaaL-like"/>
</dbReference>
<dbReference type="EMBL" id="LIIK01000021">
    <property type="protein sequence ID" value="KQM08808.1"/>
    <property type="molecule type" value="Genomic_DNA"/>
</dbReference>